<reference evidence="2" key="1">
    <citation type="submission" date="2018-02" db="EMBL/GenBank/DDBJ databases">
        <authorList>
            <person name="Cohen D.B."/>
            <person name="Kent A.D."/>
        </authorList>
    </citation>
    <scope>NUCLEOTIDE SEQUENCE</scope>
</reference>
<dbReference type="AlphaFoldDB" id="A0A2N9FWT6"/>
<sequence length="838" mass="96401">MGKSTTITHFFKRKNLNDSEATTSDATLPTTNADIPIPGNIEIPIPENVDIHIPENVDIPIQENPHPKFQKIDTSLLERDPGLRQQIWDYHVNQRDEIRRAYHNYGVFQPTLSAYKKSGPEKHRRSFQDTWYNLFPKWLEYSPTKDAAFCLPCFLFHKPSGNPGKNAFTVDGFRSWKKVRNGTRCAFLSHEGKDFNSSHRVAEQRMDDLMNQPQHIDKVLNKQCHTEIANNRLQLKVSIDVVRVLALQGIAFRGRDESSTSVNRGNFLEILDVVASYDKKVAEVIAKAPKNATYTSPQIQKEILHVFSMKVMNAIREEIGDAKFCIIVDEARDESVREQMAVVLRFVDKDGFVRERFFGVVHVSDTVALTLKKEIYSLLSRYNLDIQNIRGQGYDGASNMRGESNGLQALISHDCPYAYYIHCFAHRLQLALVAASKAVIPVGKFFDRLAFIINIVGASCKRNEQLKLAQDAEFAYLIDIDELETGRGLNQKCTLQRAGDTRWSSHFRSISSLIKIFSPTCEVLLKIIKEGSTSSRQVEADTAYETLTSFEFVFILHLMKKTMELSDKLCQVLQCQTQDILTAMRLVSSTKELIQTFRDDKWDDLLTNVISFCELRSIDVPDMTARYVDRRGLARHQQNDFTIEHHYRVDIFCAAIDSQLQELNHRFNEHAVELLVLSSALDPYQARQSFRINDICLLVTKFYPQDFTEHEKEVLETELRHFEHNVVRNPEFESLSNISELCQWLVRTRKSIAYQLVFRVVILVLTLPVSTATTERAFSAMNIVKTRLRNKMEDDFLTDSMLLYIEREITQSFSTDSIIDDFSNVKTRRLLFSLKKAL</sequence>
<evidence type="ECO:0000259" key="1">
    <source>
        <dbReference type="SMART" id="SM00597"/>
    </source>
</evidence>
<feature type="domain" description="TTF-type" evidence="1">
    <location>
        <begin position="123"/>
        <end position="222"/>
    </location>
</feature>
<gene>
    <name evidence="2" type="ORF">FSB_LOCUS19341</name>
</gene>
<protein>
    <recommendedName>
        <fullName evidence="1">TTF-type domain-containing protein</fullName>
    </recommendedName>
</protein>
<dbReference type="PANTHER" id="PTHR11697:SF231">
    <property type="entry name" value="TTF-TYPE DOMAIN-CONTAINING PROTEIN"/>
    <property type="match status" value="1"/>
</dbReference>
<name>A0A2N9FWT6_FAGSY</name>
<dbReference type="SUPFAM" id="SSF53098">
    <property type="entry name" value="Ribonuclease H-like"/>
    <property type="match status" value="1"/>
</dbReference>
<dbReference type="InterPro" id="IPR025398">
    <property type="entry name" value="DUF4371"/>
</dbReference>
<dbReference type="PANTHER" id="PTHR11697">
    <property type="entry name" value="GENERAL TRANSCRIPTION FACTOR 2-RELATED ZINC FINGER PROTEIN"/>
    <property type="match status" value="1"/>
</dbReference>
<dbReference type="SMART" id="SM00597">
    <property type="entry name" value="ZnF_TTF"/>
    <property type="match status" value="1"/>
</dbReference>
<evidence type="ECO:0000313" key="2">
    <source>
        <dbReference type="EMBL" id="SPC91459.1"/>
    </source>
</evidence>
<accession>A0A2N9FWT6</accession>
<dbReference type="InterPro" id="IPR055298">
    <property type="entry name" value="AtLOH3-like"/>
</dbReference>
<organism evidence="2">
    <name type="scientific">Fagus sylvatica</name>
    <name type="common">Beechnut</name>
    <dbReference type="NCBI Taxonomy" id="28930"/>
    <lineage>
        <taxon>Eukaryota</taxon>
        <taxon>Viridiplantae</taxon>
        <taxon>Streptophyta</taxon>
        <taxon>Embryophyta</taxon>
        <taxon>Tracheophyta</taxon>
        <taxon>Spermatophyta</taxon>
        <taxon>Magnoliopsida</taxon>
        <taxon>eudicotyledons</taxon>
        <taxon>Gunneridae</taxon>
        <taxon>Pentapetalae</taxon>
        <taxon>rosids</taxon>
        <taxon>fabids</taxon>
        <taxon>Fagales</taxon>
        <taxon>Fagaceae</taxon>
        <taxon>Fagus</taxon>
    </lineage>
</organism>
<dbReference type="InterPro" id="IPR012337">
    <property type="entry name" value="RNaseH-like_sf"/>
</dbReference>
<dbReference type="Pfam" id="PF05699">
    <property type="entry name" value="Dimer_Tnp_hAT"/>
    <property type="match status" value="1"/>
</dbReference>
<dbReference type="GO" id="GO:0046983">
    <property type="term" value="F:protein dimerization activity"/>
    <property type="evidence" value="ECO:0007669"/>
    <property type="project" value="InterPro"/>
</dbReference>
<proteinExistence type="predicted"/>
<dbReference type="EMBL" id="OIVN01001224">
    <property type="protein sequence ID" value="SPC91459.1"/>
    <property type="molecule type" value="Genomic_DNA"/>
</dbReference>
<dbReference type="InterPro" id="IPR008906">
    <property type="entry name" value="HATC_C_dom"/>
</dbReference>
<dbReference type="Pfam" id="PF14291">
    <property type="entry name" value="DUF4371"/>
    <property type="match status" value="1"/>
</dbReference>
<dbReference type="InterPro" id="IPR006580">
    <property type="entry name" value="Znf_TTF"/>
</dbReference>